<evidence type="ECO:0000313" key="2">
    <source>
        <dbReference type="EMBL" id="MBA6154890.1"/>
    </source>
</evidence>
<evidence type="ECO:0000256" key="1">
    <source>
        <dbReference type="SAM" id="Phobius"/>
    </source>
</evidence>
<keyword evidence="3" id="KW-1185">Reference proteome</keyword>
<gene>
    <name evidence="2" type="ORF">H3Z82_19405</name>
</gene>
<evidence type="ECO:0000313" key="3">
    <source>
        <dbReference type="Proteomes" id="UP000541857"/>
    </source>
</evidence>
<keyword evidence="1" id="KW-1133">Transmembrane helix</keyword>
<comment type="caution">
    <text evidence="2">The sequence shown here is derived from an EMBL/GenBank/DDBJ whole genome shotgun (WGS) entry which is preliminary data.</text>
</comment>
<dbReference type="EMBL" id="JACGLT010000042">
    <property type="protein sequence ID" value="MBA6154890.1"/>
    <property type="molecule type" value="Genomic_DNA"/>
</dbReference>
<reference evidence="2 3" key="1">
    <citation type="submission" date="2020-07" db="EMBL/GenBank/DDBJ databases">
        <title>Bacterium isolated from marine sediment.</title>
        <authorList>
            <person name="Shang D."/>
        </authorList>
    </citation>
    <scope>NUCLEOTIDE SEQUENCE [LARGE SCALE GENOMIC DNA]</scope>
    <source>
        <strain evidence="2 3">F6074</strain>
    </source>
</reference>
<sequence length="185" mass="20486">MTSEKYNALGKGTALISFIIGALIFGIYFLTSNSDLLFIGYGFVVLAGITNLIILIAILAKSNSDSTNRKRLLKTSGLMLINLPIMFLFIWLSLILIGNMRITFTNSTQNKLTDIKIDGCETEYISELKPNESKTVWVGITGDCSITLEYLENGELKKEMVAGYVTNGMGQKMKHKIDGKDKDIL</sequence>
<dbReference type="RefSeq" id="WP_182207111.1">
    <property type="nucleotide sequence ID" value="NZ_JACGLT010000042.1"/>
</dbReference>
<name>A0A7W2M900_9FLAO</name>
<feature type="transmembrane region" description="Helical" evidence="1">
    <location>
        <begin position="80"/>
        <end position="100"/>
    </location>
</feature>
<accession>A0A7W2M900</accession>
<dbReference type="Proteomes" id="UP000541857">
    <property type="component" value="Unassembled WGS sequence"/>
</dbReference>
<organism evidence="2 3">
    <name type="scientific">Gelidibacter maritimus</name>
    <dbReference type="NCBI Taxonomy" id="2761487"/>
    <lineage>
        <taxon>Bacteria</taxon>
        <taxon>Pseudomonadati</taxon>
        <taxon>Bacteroidota</taxon>
        <taxon>Flavobacteriia</taxon>
        <taxon>Flavobacteriales</taxon>
        <taxon>Flavobacteriaceae</taxon>
        <taxon>Gelidibacter</taxon>
    </lineage>
</organism>
<keyword evidence="1" id="KW-0472">Membrane</keyword>
<dbReference type="AlphaFoldDB" id="A0A7W2M900"/>
<protein>
    <submittedName>
        <fullName evidence="2">Uncharacterized protein</fullName>
    </submittedName>
</protein>
<keyword evidence="1" id="KW-0812">Transmembrane</keyword>
<feature type="transmembrane region" description="Helical" evidence="1">
    <location>
        <begin position="12"/>
        <end position="30"/>
    </location>
</feature>
<proteinExistence type="predicted"/>
<feature type="transmembrane region" description="Helical" evidence="1">
    <location>
        <begin position="36"/>
        <end position="59"/>
    </location>
</feature>